<dbReference type="EMBL" id="UGZE01000001">
    <property type="protein sequence ID" value="SUJ20849.1"/>
    <property type="molecule type" value="Genomic_DNA"/>
</dbReference>
<dbReference type="EMBL" id="BKAV01000038">
    <property type="protein sequence ID" value="GEQ01407.1"/>
    <property type="molecule type" value="Genomic_DNA"/>
</dbReference>
<dbReference type="InterPro" id="IPR036388">
    <property type="entry name" value="WH-like_DNA-bd_sf"/>
</dbReference>
<reference evidence="4 5" key="1">
    <citation type="submission" date="2018-06" db="EMBL/GenBank/DDBJ databases">
        <authorList>
            <consortium name="Pathogen Informatics"/>
            <person name="Doyle S."/>
        </authorList>
    </citation>
    <scope>NUCLEOTIDE SEQUENCE [LARGE SCALE GENOMIC DNA]</scope>
    <source>
        <strain evidence="4 5">NCTC12413</strain>
    </source>
</reference>
<dbReference type="InterPro" id="IPR044925">
    <property type="entry name" value="His-Me_finger_sf"/>
</dbReference>
<protein>
    <submittedName>
        <fullName evidence="3 4">Endonuclease</fullName>
    </submittedName>
</protein>
<name>A0A380CHV3_9STAP</name>
<feature type="domain" description="HNH nuclease" evidence="2">
    <location>
        <begin position="55"/>
        <end position="97"/>
    </location>
</feature>
<dbReference type="SMART" id="SM00497">
    <property type="entry name" value="IENR1"/>
    <property type="match status" value="1"/>
</dbReference>
<gene>
    <name evidence="4" type="ORF">NCTC12413_01775</name>
    <name evidence="3" type="ORF">SAR03_24440</name>
</gene>
<evidence type="ECO:0000313" key="6">
    <source>
        <dbReference type="Proteomes" id="UP000321598"/>
    </source>
</evidence>
<evidence type="ECO:0000313" key="3">
    <source>
        <dbReference type="EMBL" id="GEQ01407.1"/>
    </source>
</evidence>
<sequence length="177" mass="20228">MVEWKDITGYEGLYKISNCGDVWSCNKQVVLKNNDNGNGYYRVSLYKNGTTKSMYVHRLVALNFIPKADGKNIVNHIDENTTNNNVNNLEWCNHKENYLHGNTSKKSVESRRNSDAWKRSVDKKGVAVIGVNIKTNQILKYKSVAEAGRNGFVRERISLCINGKLDKHRGYKWSKAN</sequence>
<accession>A0A380CHV3</accession>
<dbReference type="AlphaFoldDB" id="A0A380CHV3"/>
<keyword evidence="4" id="KW-0540">Nuclease</keyword>
<organism evidence="4 5">
    <name type="scientific">Staphylococcus arlettae</name>
    <dbReference type="NCBI Taxonomy" id="29378"/>
    <lineage>
        <taxon>Bacteria</taxon>
        <taxon>Bacillati</taxon>
        <taxon>Bacillota</taxon>
        <taxon>Bacilli</taxon>
        <taxon>Bacillales</taxon>
        <taxon>Staphylococcaceae</taxon>
        <taxon>Staphylococcus</taxon>
    </lineage>
</organism>
<dbReference type="Pfam" id="PF07463">
    <property type="entry name" value="NUMOD4"/>
    <property type="match status" value="1"/>
</dbReference>
<dbReference type="InterPro" id="IPR003647">
    <property type="entry name" value="Intron_nuc_1_rpt"/>
</dbReference>
<dbReference type="Pfam" id="PF13392">
    <property type="entry name" value="HNH_3"/>
    <property type="match status" value="1"/>
</dbReference>
<dbReference type="Proteomes" id="UP000321598">
    <property type="component" value="Unassembled WGS sequence"/>
</dbReference>
<evidence type="ECO:0000259" key="2">
    <source>
        <dbReference type="Pfam" id="PF13392"/>
    </source>
</evidence>
<dbReference type="GO" id="GO:0004519">
    <property type="term" value="F:endonuclease activity"/>
    <property type="evidence" value="ECO:0007669"/>
    <property type="project" value="UniProtKB-KW"/>
</dbReference>
<dbReference type="OrthoDB" id="6631788at2"/>
<feature type="domain" description="NUMOD4" evidence="1">
    <location>
        <begin position="3"/>
        <end position="46"/>
    </location>
</feature>
<evidence type="ECO:0000313" key="4">
    <source>
        <dbReference type="EMBL" id="SUJ20849.1"/>
    </source>
</evidence>
<dbReference type="InterPro" id="IPR010902">
    <property type="entry name" value="NUMOD4"/>
</dbReference>
<dbReference type="Proteomes" id="UP000254956">
    <property type="component" value="Unassembled WGS sequence"/>
</dbReference>
<proteinExistence type="predicted"/>
<dbReference type="Gene3D" id="1.10.10.10">
    <property type="entry name" value="Winged helix-like DNA-binding domain superfamily/Winged helix DNA-binding domain"/>
    <property type="match status" value="1"/>
</dbReference>
<evidence type="ECO:0000313" key="5">
    <source>
        <dbReference type="Proteomes" id="UP000254956"/>
    </source>
</evidence>
<dbReference type="GO" id="GO:0016788">
    <property type="term" value="F:hydrolase activity, acting on ester bonds"/>
    <property type="evidence" value="ECO:0007669"/>
    <property type="project" value="InterPro"/>
</dbReference>
<keyword evidence="4" id="KW-0255">Endonuclease</keyword>
<reference evidence="3 6" key="2">
    <citation type="submission" date="2019-07" db="EMBL/GenBank/DDBJ databases">
        <title>Whole genome shotgun sequence of Staphylococcus arlettae NBRC 109765.</title>
        <authorList>
            <person name="Hosoyama A."/>
            <person name="Uohara A."/>
            <person name="Ohji S."/>
            <person name="Ichikawa N."/>
        </authorList>
    </citation>
    <scope>NUCLEOTIDE SEQUENCE [LARGE SCALE GENOMIC DNA]</scope>
    <source>
        <strain evidence="3 6">NBRC 109765</strain>
    </source>
</reference>
<dbReference type="SUPFAM" id="SSF54060">
    <property type="entry name" value="His-Me finger endonucleases"/>
    <property type="match status" value="1"/>
</dbReference>
<keyword evidence="4" id="KW-0378">Hydrolase</keyword>
<dbReference type="Gene3D" id="3.90.75.20">
    <property type="match status" value="1"/>
</dbReference>
<dbReference type="InterPro" id="IPR003615">
    <property type="entry name" value="HNH_nuc"/>
</dbReference>
<keyword evidence="6" id="KW-1185">Reference proteome</keyword>
<evidence type="ECO:0000259" key="1">
    <source>
        <dbReference type="Pfam" id="PF07463"/>
    </source>
</evidence>
<dbReference type="RefSeq" id="WP_103387998.1">
    <property type="nucleotide sequence ID" value="NZ_BKAV01000038.1"/>
</dbReference>